<dbReference type="GO" id="GO:0004165">
    <property type="term" value="F:delta(3)-delta(2)-enoyl-CoA isomerase activity"/>
    <property type="evidence" value="ECO:0007669"/>
    <property type="project" value="UniProtKB-ARBA"/>
</dbReference>
<dbReference type="EMBL" id="CP015583">
    <property type="protein sequence ID" value="APT55791.1"/>
    <property type="molecule type" value="Genomic_DNA"/>
</dbReference>
<dbReference type="RefSeq" id="WP_075796762.1">
    <property type="nucleotide sequence ID" value="NZ_CP015583.1"/>
</dbReference>
<dbReference type="SUPFAM" id="SSF52096">
    <property type="entry name" value="ClpP/crotonase"/>
    <property type="match status" value="1"/>
</dbReference>
<protein>
    <submittedName>
        <fullName evidence="4">Enoyl-CoA hydratase</fullName>
    </submittedName>
</protein>
<dbReference type="eggNOG" id="COG1024">
    <property type="taxonomic scope" value="Bacteria"/>
</dbReference>
<dbReference type="STRING" id="257708.RGI145_00270"/>
<dbReference type="KEGG" id="rgi:RGI145_00270"/>
<reference evidence="4 5" key="1">
    <citation type="submission" date="2016-05" db="EMBL/GenBank/DDBJ databases">
        <title>Complete Genome and Methylome Analysis of Psychrotrophic Bacterial Isolates from Antarctic Lake Untersee.</title>
        <authorList>
            <person name="Fomenkov A."/>
            <person name="Akimov V.N."/>
            <person name="Vasilyeva L.V."/>
            <person name="Andersen D."/>
            <person name="Vincze T."/>
            <person name="Roberts R.J."/>
        </authorList>
    </citation>
    <scope>NUCLEOTIDE SEQUENCE [LARGE SCALE GENOMIC DNA]</scope>
    <source>
        <strain evidence="4 5">U14-5</strain>
    </source>
</reference>
<dbReference type="Pfam" id="PF00378">
    <property type="entry name" value="ECH_1"/>
    <property type="match status" value="1"/>
</dbReference>
<comment type="subcellular location">
    <subcellularLocation>
        <location evidence="1">Peroxisome</location>
    </subcellularLocation>
</comment>
<sequence length="250" mass="26190">MKTGVVVAHPRPGIVQITMDRPERRNALDRAAYRALAAALAEADGDDAVRAVVLTGAEGCFTAGNDLADFQDMATKPESSEGLAYLKVLAQFSKPVLAAVEGYAVGIGTTMLLHCDLAYAGDTAVFRLPFVHLGLCPEGASSYLLPLVSGTKKASELLLLGEAFTAKAAAEAGIINEVTGAGEALSHALGKAELLATLPPSSLATTKRLLRQAHKHAIAETLEREAAEFHAMRLQPAAQAAFSRFLGKRG</sequence>
<dbReference type="Gene3D" id="3.90.226.10">
    <property type="entry name" value="2-enoyl-CoA Hydratase, Chain A, domain 1"/>
    <property type="match status" value="1"/>
</dbReference>
<evidence type="ECO:0000313" key="5">
    <source>
        <dbReference type="Proteomes" id="UP000185494"/>
    </source>
</evidence>
<dbReference type="CDD" id="cd06558">
    <property type="entry name" value="crotonase-like"/>
    <property type="match status" value="1"/>
</dbReference>
<name>A0A1L7AAK3_9PROT</name>
<accession>A0A1L7AAK3</accession>
<proteinExistence type="predicted"/>
<dbReference type="PANTHER" id="PTHR43684:SF1">
    <property type="entry name" value="ENOYL-COA DELTA ISOMERASE 2"/>
    <property type="match status" value="1"/>
</dbReference>
<keyword evidence="2" id="KW-0576">Peroxisome</keyword>
<evidence type="ECO:0000256" key="3">
    <source>
        <dbReference type="ARBA" id="ARBA00023235"/>
    </source>
</evidence>
<evidence type="ECO:0000313" key="4">
    <source>
        <dbReference type="EMBL" id="APT55791.1"/>
    </source>
</evidence>
<keyword evidence="3" id="KW-0413">Isomerase</keyword>
<dbReference type="InterPro" id="IPR029045">
    <property type="entry name" value="ClpP/crotonase-like_dom_sf"/>
</dbReference>
<dbReference type="InterPro" id="IPR001753">
    <property type="entry name" value="Enoyl-CoA_hydra/iso"/>
</dbReference>
<dbReference type="InterPro" id="IPR051053">
    <property type="entry name" value="ECH/Chromodomain_protein"/>
</dbReference>
<evidence type="ECO:0000256" key="1">
    <source>
        <dbReference type="ARBA" id="ARBA00004275"/>
    </source>
</evidence>
<gene>
    <name evidence="4" type="ORF">RGI145_00270</name>
</gene>
<dbReference type="AlphaFoldDB" id="A0A1L7AAK3"/>
<evidence type="ECO:0000256" key="2">
    <source>
        <dbReference type="ARBA" id="ARBA00023140"/>
    </source>
</evidence>
<dbReference type="PANTHER" id="PTHR43684">
    <property type="match status" value="1"/>
</dbReference>
<organism evidence="4 5">
    <name type="scientific">Roseomonas gilardii</name>
    <dbReference type="NCBI Taxonomy" id="257708"/>
    <lineage>
        <taxon>Bacteria</taxon>
        <taxon>Pseudomonadati</taxon>
        <taxon>Pseudomonadota</taxon>
        <taxon>Alphaproteobacteria</taxon>
        <taxon>Acetobacterales</taxon>
        <taxon>Roseomonadaceae</taxon>
        <taxon>Roseomonas</taxon>
    </lineage>
</organism>
<dbReference type="Proteomes" id="UP000185494">
    <property type="component" value="Chromosome 1"/>
</dbReference>